<organism evidence="2 3">
    <name type="scientific">Arctia plantaginis</name>
    <name type="common">Wood tiger moth</name>
    <name type="synonym">Phalaena plantaginis</name>
    <dbReference type="NCBI Taxonomy" id="874455"/>
    <lineage>
        <taxon>Eukaryota</taxon>
        <taxon>Metazoa</taxon>
        <taxon>Ecdysozoa</taxon>
        <taxon>Arthropoda</taxon>
        <taxon>Hexapoda</taxon>
        <taxon>Insecta</taxon>
        <taxon>Pterygota</taxon>
        <taxon>Neoptera</taxon>
        <taxon>Endopterygota</taxon>
        <taxon>Lepidoptera</taxon>
        <taxon>Glossata</taxon>
        <taxon>Ditrysia</taxon>
        <taxon>Noctuoidea</taxon>
        <taxon>Erebidae</taxon>
        <taxon>Arctiinae</taxon>
        <taxon>Arctia</taxon>
    </lineage>
</organism>
<evidence type="ECO:0000313" key="2">
    <source>
        <dbReference type="EMBL" id="CAB3258265.1"/>
    </source>
</evidence>
<reference evidence="2 3" key="1">
    <citation type="submission" date="2020-04" db="EMBL/GenBank/DDBJ databases">
        <authorList>
            <person name="Wallbank WR R."/>
            <person name="Pardo Diaz C."/>
            <person name="Kozak K."/>
            <person name="Martin S."/>
            <person name="Jiggins C."/>
            <person name="Moest M."/>
            <person name="Warren A I."/>
            <person name="Byers J.R.P. K."/>
            <person name="Montejo-Kovacevich G."/>
            <person name="Yen C E."/>
        </authorList>
    </citation>
    <scope>NUCLEOTIDE SEQUENCE [LARGE SCALE GENOMIC DNA]</scope>
</reference>
<protein>
    <submittedName>
        <fullName evidence="2">Uncharacterized protein</fullName>
    </submittedName>
</protein>
<evidence type="ECO:0000313" key="3">
    <source>
        <dbReference type="Proteomes" id="UP000494256"/>
    </source>
</evidence>
<gene>
    <name evidence="2" type="ORF">APLA_LOCUS16198</name>
</gene>
<dbReference type="OrthoDB" id="7420547at2759"/>
<dbReference type="AlphaFoldDB" id="A0A8S1BMT3"/>
<comment type="caution">
    <text evidence="2">The sequence shown here is derived from an EMBL/GenBank/DDBJ whole genome shotgun (WGS) entry which is preliminary data.</text>
</comment>
<accession>A0A8S1BMT3</accession>
<evidence type="ECO:0000256" key="1">
    <source>
        <dbReference type="SAM" id="MobiDB-lite"/>
    </source>
</evidence>
<sequence length="377" mass="41703">MSNRFYIIESDAFLLICRMDDNNAPKCSHDPDQTQQDQSVSINSILLPFKEVKTPTSFNLLANTISNYSTTTYLQNLQAPLTIKASDQMPIATQPRLASTVSPISITNCPQTLFLQALSKLNESSLNFSLLNYLQSNLGKITWQAGDITPPDSLTSAPPSYSFVLRQMAARRRPRLMGTFIPSPSFVQHTPPPTYATAFDIYIDPGPPPPPRVYTFGFTSMPVVCPEWAWRRARDRLSARSARPGLHNEGSGGMAARVSAEGAGPSYASVLNFRGGDSNKENIEAPPGEVPDAPPIKQDDEEEEGFVPVMSHTRRPGKGRRDRDRRAPPRPQKTPQAHTEPQPTAEQQQQAAESQPKKFVEAPIPKVNPWQVSVIRI</sequence>
<name>A0A8S1BMT3_ARCPL</name>
<dbReference type="EMBL" id="CADEBD010000620">
    <property type="protein sequence ID" value="CAB3258265.1"/>
    <property type="molecule type" value="Genomic_DNA"/>
</dbReference>
<feature type="compositionally biased region" description="Low complexity" evidence="1">
    <location>
        <begin position="339"/>
        <end position="354"/>
    </location>
</feature>
<dbReference type="Proteomes" id="UP000494256">
    <property type="component" value="Unassembled WGS sequence"/>
</dbReference>
<feature type="region of interest" description="Disordered" evidence="1">
    <location>
        <begin position="269"/>
        <end position="366"/>
    </location>
</feature>
<proteinExistence type="predicted"/>